<evidence type="ECO:0000313" key="2">
    <source>
        <dbReference type="Proteomes" id="UP000632766"/>
    </source>
</evidence>
<dbReference type="Proteomes" id="UP000632766">
    <property type="component" value="Unassembled WGS sequence"/>
</dbReference>
<dbReference type="InterPro" id="IPR025833">
    <property type="entry name" value="GDYXXLXY"/>
</dbReference>
<comment type="caution">
    <text evidence="1">The sequence shown here is derived from an EMBL/GenBank/DDBJ whole genome shotgun (WGS) entry which is preliminary data.</text>
</comment>
<protein>
    <submittedName>
        <fullName evidence="1">GDYXXLXY domain-containing protein</fullName>
    </submittedName>
</protein>
<organism evidence="1 2">
    <name type="scientific">Amazonocrinis nigriterrae CENA67</name>
    <dbReference type="NCBI Taxonomy" id="2794033"/>
    <lineage>
        <taxon>Bacteria</taxon>
        <taxon>Bacillati</taxon>
        <taxon>Cyanobacteriota</taxon>
        <taxon>Cyanophyceae</taxon>
        <taxon>Nostocales</taxon>
        <taxon>Nostocaceae</taxon>
        <taxon>Amazonocrinis</taxon>
        <taxon>Amazonocrinis nigriterrae</taxon>
    </lineage>
</organism>
<name>A0A8J7HR70_9NOST</name>
<reference evidence="1 2" key="1">
    <citation type="journal article" date="2021" name="Int. J. Syst. Evol. Microbiol.">
        <title>Amazonocrinis nigriterrae gen. nov., sp. nov., Atlanticothrix silvestris gen. nov., sp. nov. and Dendronalium phyllosphericum gen. nov., sp. nov., nostocacean cyanobacteria from Brazilian environments.</title>
        <authorList>
            <person name="Alvarenga D.O."/>
            <person name="Andreote A.P.D."/>
            <person name="Branco L.H.Z."/>
            <person name="Delbaje E."/>
            <person name="Cruz R.B."/>
            <person name="Varani A.M."/>
            <person name="Fiore M.F."/>
        </authorList>
    </citation>
    <scope>NUCLEOTIDE SEQUENCE [LARGE SCALE GENOMIC DNA]</scope>
    <source>
        <strain evidence="1 2">CENA67</strain>
    </source>
</reference>
<sequence length="201" mass="22743">MVIWRFIVPLLIQTAFILAVPAQSVYTVITGKTAILQTQPVDPYDLLRGYSVTLNYEISRVDNLAKLPGWTDLVKQYPGTDKKYQPLASGTSFYVILEEEKSSGKVPQAWKPVRLSEELPTSLPANQIALQGRYSSYNSISYGLETYYIPEDQRNDINQDISAARPTQPGQRQPIVVEVKVNAQGKAVLISMWVRDRKYQF</sequence>
<accession>A0A8J7HR70</accession>
<keyword evidence="2" id="KW-1185">Reference proteome</keyword>
<proteinExistence type="predicted"/>
<gene>
    <name evidence="1" type="ORF">I8748_20365</name>
</gene>
<evidence type="ECO:0000313" key="1">
    <source>
        <dbReference type="EMBL" id="MBH8564508.1"/>
    </source>
</evidence>
<dbReference type="Pfam" id="PF14345">
    <property type="entry name" value="GDYXXLXY"/>
    <property type="match status" value="1"/>
</dbReference>
<dbReference type="AlphaFoldDB" id="A0A8J7HR70"/>
<dbReference type="EMBL" id="JAECZC010000045">
    <property type="protein sequence ID" value="MBH8564508.1"/>
    <property type="molecule type" value="Genomic_DNA"/>
</dbReference>